<accession>A0A2T0PSS0</accession>
<evidence type="ECO:0000313" key="2">
    <source>
        <dbReference type="Proteomes" id="UP000237846"/>
    </source>
</evidence>
<dbReference type="RefSeq" id="WP_106253253.1">
    <property type="nucleotide sequence ID" value="NZ_PVZC01000012.1"/>
</dbReference>
<protein>
    <submittedName>
        <fullName evidence="1">Uncharacterized protein</fullName>
    </submittedName>
</protein>
<proteinExistence type="predicted"/>
<dbReference type="Proteomes" id="UP000237846">
    <property type="component" value="Unassembled WGS sequence"/>
</dbReference>
<organism evidence="1 2">
    <name type="scientific">Allonocardiopsis opalescens</name>
    <dbReference type="NCBI Taxonomy" id="1144618"/>
    <lineage>
        <taxon>Bacteria</taxon>
        <taxon>Bacillati</taxon>
        <taxon>Actinomycetota</taxon>
        <taxon>Actinomycetes</taxon>
        <taxon>Streptosporangiales</taxon>
        <taxon>Allonocardiopsis</taxon>
    </lineage>
</organism>
<sequence length="97" mass="11232">MADQDTEPYTALTYADLLADRDHWRDRAQTAEKRVADIWRGIQSEIDDLDYDGRMRRIQDDPDAQGDPGIAGNAYWRAYCRLSAFRIAMQYITGKDD</sequence>
<gene>
    <name evidence="1" type="ORF">CLV72_1128</name>
</gene>
<comment type="caution">
    <text evidence="1">The sequence shown here is derived from an EMBL/GenBank/DDBJ whole genome shotgun (WGS) entry which is preliminary data.</text>
</comment>
<keyword evidence="2" id="KW-1185">Reference proteome</keyword>
<dbReference type="EMBL" id="PVZC01000012">
    <property type="protein sequence ID" value="PRX91935.1"/>
    <property type="molecule type" value="Genomic_DNA"/>
</dbReference>
<dbReference type="AlphaFoldDB" id="A0A2T0PSS0"/>
<evidence type="ECO:0000313" key="1">
    <source>
        <dbReference type="EMBL" id="PRX91935.1"/>
    </source>
</evidence>
<name>A0A2T0PSS0_9ACTN</name>
<reference evidence="1 2" key="1">
    <citation type="submission" date="2018-03" db="EMBL/GenBank/DDBJ databases">
        <title>Genomic Encyclopedia of Archaeal and Bacterial Type Strains, Phase II (KMG-II): from individual species to whole genera.</title>
        <authorList>
            <person name="Goeker M."/>
        </authorList>
    </citation>
    <scope>NUCLEOTIDE SEQUENCE [LARGE SCALE GENOMIC DNA]</scope>
    <source>
        <strain evidence="1 2">DSM 45601</strain>
    </source>
</reference>